<evidence type="ECO:0000313" key="3">
    <source>
        <dbReference type="EMBL" id="GAA3819610.1"/>
    </source>
</evidence>
<sequence>MSRLEELLRDASEPDDLWSLDPSAIAHEGRRRVVRKRWTRVGAVAAAVVVTAGVAVGVPLLQGARNDRVTDAPARGEYRDVVLSRAEMERRCTDELNERNGTDVPYVAGRAPDGTAVPSTGRPGYVETREGWAVQLIPEGDTWPKGMPLGTKAPTGALITEVARRARLGAVSNVCLIPQSGMTPGVDLRAGVPRPSDHAAIIADCSRAAGYDFDGWRVEAAINNTPFTSPPTPQWLDAVLLSSDGHEAQCWLRPDRTSGMGMVPRPYLTLDGQPLLEASDTDPSKRYAVVAPVVDPAMGIGIVPGLPDGWRIDVLADGMRIATVTTDGGGFAYSLEATIVARRWRARVFDASGEMVWQGRLDTDSLHAY</sequence>
<gene>
    <name evidence="3" type="ORF">GCM10022242_21660</name>
</gene>
<comment type="caution">
    <text evidence="3">The sequence shown here is derived from an EMBL/GenBank/DDBJ whole genome shotgun (WGS) entry which is preliminary data.</text>
</comment>
<feature type="transmembrane region" description="Helical" evidence="2">
    <location>
        <begin position="41"/>
        <end position="61"/>
    </location>
</feature>
<evidence type="ECO:0000256" key="2">
    <source>
        <dbReference type="SAM" id="Phobius"/>
    </source>
</evidence>
<dbReference type="RefSeq" id="WP_344775217.1">
    <property type="nucleotide sequence ID" value="NZ_BAABAH010000006.1"/>
</dbReference>
<evidence type="ECO:0000313" key="4">
    <source>
        <dbReference type="Proteomes" id="UP001501821"/>
    </source>
</evidence>
<accession>A0ABP7IJC0</accession>
<dbReference type="EMBL" id="BAABAH010000006">
    <property type="protein sequence ID" value="GAA3819610.1"/>
    <property type="molecule type" value="Genomic_DNA"/>
</dbReference>
<dbReference type="Proteomes" id="UP001501821">
    <property type="component" value="Unassembled WGS sequence"/>
</dbReference>
<feature type="region of interest" description="Disordered" evidence="1">
    <location>
        <begin position="99"/>
        <end position="124"/>
    </location>
</feature>
<keyword evidence="2" id="KW-1133">Transmembrane helix</keyword>
<keyword evidence="2" id="KW-0472">Membrane</keyword>
<name>A0ABP7IJC0_9ACTN</name>
<keyword evidence="2" id="KW-0812">Transmembrane</keyword>
<protein>
    <submittedName>
        <fullName evidence="3">Uncharacterized protein</fullName>
    </submittedName>
</protein>
<evidence type="ECO:0000256" key="1">
    <source>
        <dbReference type="SAM" id="MobiDB-lite"/>
    </source>
</evidence>
<organism evidence="3 4">
    <name type="scientific">Nocardioides panacisoli</name>
    <dbReference type="NCBI Taxonomy" id="627624"/>
    <lineage>
        <taxon>Bacteria</taxon>
        <taxon>Bacillati</taxon>
        <taxon>Actinomycetota</taxon>
        <taxon>Actinomycetes</taxon>
        <taxon>Propionibacteriales</taxon>
        <taxon>Nocardioidaceae</taxon>
        <taxon>Nocardioides</taxon>
    </lineage>
</organism>
<keyword evidence="4" id="KW-1185">Reference proteome</keyword>
<proteinExistence type="predicted"/>
<reference evidence="4" key="1">
    <citation type="journal article" date="2019" name="Int. J. Syst. Evol. Microbiol.">
        <title>The Global Catalogue of Microorganisms (GCM) 10K type strain sequencing project: providing services to taxonomists for standard genome sequencing and annotation.</title>
        <authorList>
            <consortium name="The Broad Institute Genomics Platform"/>
            <consortium name="The Broad Institute Genome Sequencing Center for Infectious Disease"/>
            <person name="Wu L."/>
            <person name="Ma J."/>
        </authorList>
    </citation>
    <scope>NUCLEOTIDE SEQUENCE [LARGE SCALE GENOMIC DNA]</scope>
    <source>
        <strain evidence="4">JCM 16953</strain>
    </source>
</reference>